<name>A0ABS6EG74_9CLOT</name>
<gene>
    <name evidence="1" type="ORF">KQI86_07760</name>
</gene>
<protein>
    <submittedName>
        <fullName evidence="1">Uncharacterized protein</fullName>
    </submittedName>
</protein>
<keyword evidence="2" id="KW-1185">Reference proteome</keyword>
<dbReference type="RefSeq" id="WP_216438711.1">
    <property type="nucleotide sequence ID" value="NZ_JAHLQF010000002.1"/>
</dbReference>
<comment type="caution">
    <text evidence="1">The sequence shown here is derived from an EMBL/GenBank/DDBJ whole genome shotgun (WGS) entry which is preliminary data.</text>
</comment>
<dbReference type="InterPro" id="IPR025680">
    <property type="entry name" value="DddI"/>
</dbReference>
<dbReference type="EMBL" id="JAHLQF010000002">
    <property type="protein sequence ID" value="MBU5484223.1"/>
    <property type="molecule type" value="Genomic_DNA"/>
</dbReference>
<evidence type="ECO:0000313" key="1">
    <source>
        <dbReference type="EMBL" id="MBU5484223.1"/>
    </source>
</evidence>
<reference evidence="1 2" key="1">
    <citation type="submission" date="2021-06" db="EMBL/GenBank/DDBJ databases">
        <authorList>
            <person name="Sun Q."/>
            <person name="Li D."/>
        </authorList>
    </citation>
    <scope>NUCLEOTIDE SEQUENCE [LARGE SCALE GENOMIC DNA]</scope>
    <source>
        <strain evidence="1 2">MSJ-11</strain>
    </source>
</reference>
<organism evidence="1 2">
    <name type="scientific">Clostridium mobile</name>
    <dbReference type="NCBI Taxonomy" id="2841512"/>
    <lineage>
        <taxon>Bacteria</taxon>
        <taxon>Bacillati</taxon>
        <taxon>Bacillota</taxon>
        <taxon>Clostridia</taxon>
        <taxon>Eubacteriales</taxon>
        <taxon>Clostridiaceae</taxon>
        <taxon>Clostridium</taxon>
    </lineage>
</organism>
<sequence length="117" mass="13762">MVIKKYKEIWIYNETDEQALCALINGEYGWLMYLREEGDAGFSSRNSDYKGTEDATMEFFLNNGQRDEYPLSWVLPIDKVNSAIEYFKKYHKPPKFVVWHNDSDDGVSLNHILSNRL</sequence>
<dbReference type="Proteomes" id="UP000726170">
    <property type="component" value="Unassembled WGS sequence"/>
</dbReference>
<dbReference type="Pfam" id="PF14430">
    <property type="entry name" value="Imm1"/>
    <property type="match status" value="1"/>
</dbReference>
<proteinExistence type="predicted"/>
<evidence type="ECO:0000313" key="2">
    <source>
        <dbReference type="Proteomes" id="UP000726170"/>
    </source>
</evidence>
<accession>A0ABS6EG74</accession>